<keyword evidence="5" id="KW-0315">Glutamine amidotransferase</keyword>
<keyword evidence="7" id="KW-0378">Hydrolase</keyword>
<feature type="domain" description="SIS" evidence="6">
    <location>
        <begin position="35"/>
        <end position="172"/>
    </location>
</feature>
<evidence type="ECO:0000256" key="2">
    <source>
        <dbReference type="ARBA" id="ARBA00012916"/>
    </source>
</evidence>
<dbReference type="EMBL" id="JBHLUN010000005">
    <property type="protein sequence ID" value="MFC0407732.1"/>
    <property type="molecule type" value="Genomic_DNA"/>
</dbReference>
<dbReference type="Gene3D" id="3.40.50.10490">
    <property type="entry name" value="Glucose-6-phosphate isomerase like protein, domain 1"/>
    <property type="match status" value="2"/>
</dbReference>
<dbReference type="InterPro" id="IPR046348">
    <property type="entry name" value="SIS_dom_sf"/>
</dbReference>
<dbReference type="SUPFAM" id="SSF53697">
    <property type="entry name" value="SIS domain"/>
    <property type="match status" value="1"/>
</dbReference>
<name>A0ABV6JQZ8_9PROT</name>
<dbReference type="PANTHER" id="PTHR10937:SF0">
    <property type="entry name" value="GLUTAMINE--FRUCTOSE-6-PHOSPHATE TRANSAMINASE (ISOMERIZING)"/>
    <property type="match status" value="1"/>
</dbReference>
<keyword evidence="4" id="KW-0808">Transferase</keyword>
<evidence type="ECO:0000256" key="3">
    <source>
        <dbReference type="ARBA" id="ARBA00016090"/>
    </source>
</evidence>
<protein>
    <recommendedName>
        <fullName evidence="3">Glutamine--fructose-6-phosphate aminotransferase [isomerizing]</fullName>
        <ecNumber evidence="2">2.6.1.16</ecNumber>
    </recommendedName>
</protein>
<dbReference type="Proteomes" id="UP001589865">
    <property type="component" value="Unassembled WGS sequence"/>
</dbReference>
<evidence type="ECO:0000256" key="4">
    <source>
        <dbReference type="ARBA" id="ARBA00022576"/>
    </source>
</evidence>
<accession>A0ABV6JQZ8</accession>
<comment type="caution">
    <text evidence="7">The sequence shown here is derived from an EMBL/GenBank/DDBJ whole genome shotgun (WGS) entry which is preliminary data.</text>
</comment>
<evidence type="ECO:0000313" key="8">
    <source>
        <dbReference type="Proteomes" id="UP001589865"/>
    </source>
</evidence>
<reference evidence="7 8" key="1">
    <citation type="submission" date="2024-09" db="EMBL/GenBank/DDBJ databases">
        <authorList>
            <person name="Sun Q."/>
            <person name="Mori K."/>
        </authorList>
    </citation>
    <scope>NUCLEOTIDE SEQUENCE [LARGE SCALE GENOMIC DNA]</scope>
    <source>
        <strain evidence="7 8">TBRC 5777</strain>
    </source>
</reference>
<gene>
    <name evidence="7" type="ORF">ACFFGY_05690</name>
</gene>
<evidence type="ECO:0000256" key="1">
    <source>
        <dbReference type="ARBA" id="ARBA00001031"/>
    </source>
</evidence>
<keyword evidence="4" id="KW-0032">Aminotransferase</keyword>
<evidence type="ECO:0000313" key="7">
    <source>
        <dbReference type="EMBL" id="MFC0407732.1"/>
    </source>
</evidence>
<dbReference type="GO" id="GO:0016787">
    <property type="term" value="F:hydrolase activity"/>
    <property type="evidence" value="ECO:0007669"/>
    <property type="project" value="UniProtKB-KW"/>
</dbReference>
<dbReference type="EC" id="2.6.1.16" evidence="2"/>
<evidence type="ECO:0000259" key="6">
    <source>
        <dbReference type="PROSITE" id="PS51464"/>
    </source>
</evidence>
<evidence type="ECO:0000256" key="5">
    <source>
        <dbReference type="ARBA" id="ARBA00022962"/>
    </source>
</evidence>
<sequence>MEEHEGLRLMQAQMARQCGDALLSMENNAAAARAAADSARAAGRLVLYGIGGSHYVNRSVEPLYRELGLDCRALGASEALMSPLPDLPRTAIIVSQSGESGEILELLARPAGQERRFGITLEGGSTLARLAEAVLVGAGGTEHAFAATRSIIVTLALHAAILEALGMPQEAFRAVLAADSPADTAAVDAALAGCDVVAFAGRHVLQGIAESGALSMMELARVPTIGWEGGQFRHGPFEFLRPGLGILLLRSAGVDGPGVAPLASACVEAGCTTVVFDSSGEAALPGCLTVALPRNAGLAAGLSMLLSFQPLNIAVARRRVADRIGTPVRTSKVTV</sequence>
<dbReference type="PANTHER" id="PTHR10937">
    <property type="entry name" value="GLUCOSAMINE--FRUCTOSE-6-PHOSPHATE AMINOTRANSFERASE, ISOMERIZING"/>
    <property type="match status" value="1"/>
</dbReference>
<proteinExistence type="predicted"/>
<comment type="catalytic activity">
    <reaction evidence="1">
        <text>D-fructose 6-phosphate + L-glutamine = D-glucosamine 6-phosphate + L-glutamate</text>
        <dbReference type="Rhea" id="RHEA:13237"/>
        <dbReference type="ChEBI" id="CHEBI:29985"/>
        <dbReference type="ChEBI" id="CHEBI:58359"/>
        <dbReference type="ChEBI" id="CHEBI:58725"/>
        <dbReference type="ChEBI" id="CHEBI:61527"/>
        <dbReference type="EC" id="2.6.1.16"/>
    </reaction>
</comment>
<dbReference type="PROSITE" id="PS51464">
    <property type="entry name" value="SIS"/>
    <property type="match status" value="1"/>
</dbReference>
<dbReference type="RefSeq" id="WP_377043459.1">
    <property type="nucleotide sequence ID" value="NZ_JBHLUN010000005.1"/>
</dbReference>
<organism evidence="7 8">
    <name type="scientific">Roseomonas elaeocarpi</name>
    <dbReference type="NCBI Taxonomy" id="907779"/>
    <lineage>
        <taxon>Bacteria</taxon>
        <taxon>Pseudomonadati</taxon>
        <taxon>Pseudomonadota</taxon>
        <taxon>Alphaproteobacteria</taxon>
        <taxon>Acetobacterales</taxon>
        <taxon>Roseomonadaceae</taxon>
        <taxon>Roseomonas</taxon>
    </lineage>
</organism>
<dbReference type="InterPro" id="IPR001347">
    <property type="entry name" value="SIS_dom"/>
</dbReference>
<keyword evidence="8" id="KW-1185">Reference proteome</keyword>